<dbReference type="SUPFAM" id="SSF47384">
    <property type="entry name" value="Homodimeric domain of signal transducing histidine kinase"/>
    <property type="match status" value="1"/>
</dbReference>
<dbReference type="InterPro" id="IPR035965">
    <property type="entry name" value="PAS-like_dom_sf"/>
</dbReference>
<dbReference type="SMART" id="SM00387">
    <property type="entry name" value="HATPase_c"/>
    <property type="match status" value="1"/>
</dbReference>
<dbReference type="Pfam" id="PF08447">
    <property type="entry name" value="PAS_3"/>
    <property type="match status" value="1"/>
</dbReference>
<dbReference type="PANTHER" id="PTHR43304">
    <property type="entry name" value="PHYTOCHROME-LIKE PROTEIN CPH1"/>
    <property type="match status" value="1"/>
</dbReference>
<dbReference type="InterPro" id="IPR052162">
    <property type="entry name" value="Sensor_kinase/Photoreceptor"/>
</dbReference>
<comment type="catalytic activity">
    <reaction evidence="1">
        <text>ATP + protein L-histidine = ADP + protein N-phospho-L-histidine.</text>
        <dbReference type="EC" id="2.7.13.3"/>
    </reaction>
</comment>
<dbReference type="PROSITE" id="PS50109">
    <property type="entry name" value="HIS_KIN"/>
    <property type="match status" value="1"/>
</dbReference>
<evidence type="ECO:0000313" key="10">
    <source>
        <dbReference type="Proteomes" id="UP001595803"/>
    </source>
</evidence>
<dbReference type="Pfam" id="PF00989">
    <property type="entry name" value="PAS"/>
    <property type="match status" value="1"/>
</dbReference>
<dbReference type="InterPro" id="IPR013655">
    <property type="entry name" value="PAS_fold_3"/>
</dbReference>
<reference evidence="10" key="1">
    <citation type="journal article" date="2019" name="Int. J. Syst. Evol. Microbiol.">
        <title>The Global Catalogue of Microorganisms (GCM) 10K type strain sequencing project: providing services to taxonomists for standard genome sequencing and annotation.</title>
        <authorList>
            <consortium name="The Broad Institute Genomics Platform"/>
            <consortium name="The Broad Institute Genome Sequencing Center for Infectious Disease"/>
            <person name="Wu L."/>
            <person name="Ma J."/>
        </authorList>
    </citation>
    <scope>NUCLEOTIDE SEQUENCE [LARGE SCALE GENOMIC DNA]</scope>
    <source>
        <strain evidence="10">CCTCC AB 2017081</strain>
    </source>
</reference>
<dbReference type="PROSITE" id="PS50113">
    <property type="entry name" value="PAC"/>
    <property type="match status" value="1"/>
</dbReference>
<dbReference type="Gene3D" id="3.30.565.10">
    <property type="entry name" value="Histidine kinase-like ATPase, C-terminal domain"/>
    <property type="match status" value="1"/>
</dbReference>
<evidence type="ECO:0000259" key="7">
    <source>
        <dbReference type="PROSITE" id="PS50112"/>
    </source>
</evidence>
<keyword evidence="3" id="KW-0597">Phosphoprotein</keyword>
<dbReference type="SMART" id="SM00388">
    <property type="entry name" value="HisKA"/>
    <property type="match status" value="1"/>
</dbReference>
<dbReference type="Pfam" id="PF00512">
    <property type="entry name" value="HisKA"/>
    <property type="match status" value="1"/>
</dbReference>
<comment type="caution">
    <text evidence="9">The sequence shown here is derived from an EMBL/GenBank/DDBJ whole genome shotgun (WGS) entry which is preliminary data.</text>
</comment>
<dbReference type="EMBL" id="JBHRZG010000002">
    <property type="protein sequence ID" value="MFC3831694.1"/>
    <property type="molecule type" value="Genomic_DNA"/>
</dbReference>
<dbReference type="Gene3D" id="1.10.287.130">
    <property type="match status" value="1"/>
</dbReference>
<gene>
    <name evidence="9" type="ORF">ACFOSB_02315</name>
</gene>
<organism evidence="9 10">
    <name type="scientific">Deinococcus rufus</name>
    <dbReference type="NCBI Taxonomy" id="2136097"/>
    <lineage>
        <taxon>Bacteria</taxon>
        <taxon>Thermotogati</taxon>
        <taxon>Deinococcota</taxon>
        <taxon>Deinococci</taxon>
        <taxon>Deinococcales</taxon>
        <taxon>Deinococcaceae</taxon>
        <taxon>Deinococcus</taxon>
    </lineage>
</organism>
<dbReference type="InterPro" id="IPR036890">
    <property type="entry name" value="HATPase_C_sf"/>
</dbReference>
<evidence type="ECO:0000256" key="1">
    <source>
        <dbReference type="ARBA" id="ARBA00000085"/>
    </source>
</evidence>
<dbReference type="PROSITE" id="PS50112">
    <property type="entry name" value="PAS"/>
    <property type="match status" value="2"/>
</dbReference>
<feature type="domain" description="Histidine kinase" evidence="6">
    <location>
        <begin position="537"/>
        <end position="751"/>
    </location>
</feature>
<dbReference type="InterPro" id="IPR013656">
    <property type="entry name" value="PAS_4"/>
</dbReference>
<dbReference type="NCBIfam" id="TIGR00229">
    <property type="entry name" value="sensory_box"/>
    <property type="match status" value="2"/>
</dbReference>
<evidence type="ECO:0000313" key="9">
    <source>
        <dbReference type="EMBL" id="MFC3831694.1"/>
    </source>
</evidence>
<evidence type="ECO:0000259" key="6">
    <source>
        <dbReference type="PROSITE" id="PS50109"/>
    </source>
</evidence>
<evidence type="ECO:0000256" key="4">
    <source>
        <dbReference type="ARBA" id="ARBA00022679"/>
    </source>
</evidence>
<dbReference type="InterPro" id="IPR004358">
    <property type="entry name" value="Sig_transdc_His_kin-like_C"/>
</dbReference>
<feature type="domain" description="PAS" evidence="7">
    <location>
        <begin position="395"/>
        <end position="440"/>
    </location>
</feature>
<protein>
    <recommendedName>
        <fullName evidence="2">histidine kinase</fullName>
        <ecNumber evidence="2">2.7.13.3</ecNumber>
    </recommendedName>
</protein>
<dbReference type="Pfam" id="PF08448">
    <property type="entry name" value="PAS_4"/>
    <property type="match status" value="1"/>
</dbReference>
<dbReference type="PANTHER" id="PTHR43304:SF1">
    <property type="entry name" value="PAC DOMAIN-CONTAINING PROTEIN"/>
    <property type="match status" value="1"/>
</dbReference>
<dbReference type="InterPro" id="IPR013767">
    <property type="entry name" value="PAS_fold"/>
</dbReference>
<dbReference type="InterPro" id="IPR001610">
    <property type="entry name" value="PAC"/>
</dbReference>
<dbReference type="PRINTS" id="PR00344">
    <property type="entry name" value="BCTRLSENSOR"/>
</dbReference>
<dbReference type="InterPro" id="IPR036097">
    <property type="entry name" value="HisK_dim/P_sf"/>
</dbReference>
<dbReference type="RefSeq" id="WP_322473780.1">
    <property type="nucleotide sequence ID" value="NZ_JBHRZG010000002.1"/>
</dbReference>
<dbReference type="Proteomes" id="UP001595803">
    <property type="component" value="Unassembled WGS sequence"/>
</dbReference>
<proteinExistence type="predicted"/>
<feature type="domain" description="PAS" evidence="7">
    <location>
        <begin position="244"/>
        <end position="314"/>
    </location>
</feature>
<dbReference type="InterPro" id="IPR003661">
    <property type="entry name" value="HisK_dim/P_dom"/>
</dbReference>
<dbReference type="CDD" id="cd00130">
    <property type="entry name" value="PAS"/>
    <property type="match status" value="3"/>
</dbReference>
<feature type="domain" description="PAC" evidence="8">
    <location>
        <begin position="466"/>
        <end position="519"/>
    </location>
</feature>
<evidence type="ECO:0000259" key="8">
    <source>
        <dbReference type="PROSITE" id="PS50113"/>
    </source>
</evidence>
<dbReference type="Gene3D" id="3.30.450.20">
    <property type="entry name" value="PAS domain"/>
    <property type="match status" value="3"/>
</dbReference>
<evidence type="ECO:0000256" key="3">
    <source>
        <dbReference type="ARBA" id="ARBA00022553"/>
    </source>
</evidence>
<name>A0ABV7Z3T1_9DEIO</name>
<evidence type="ECO:0000256" key="2">
    <source>
        <dbReference type="ARBA" id="ARBA00012438"/>
    </source>
</evidence>
<dbReference type="InterPro" id="IPR000700">
    <property type="entry name" value="PAS-assoc_C"/>
</dbReference>
<keyword evidence="10" id="KW-1185">Reference proteome</keyword>
<keyword evidence="5" id="KW-0418">Kinase</keyword>
<dbReference type="SUPFAM" id="SSF55785">
    <property type="entry name" value="PYP-like sensor domain (PAS domain)"/>
    <property type="match status" value="3"/>
</dbReference>
<dbReference type="SMART" id="SM00086">
    <property type="entry name" value="PAC"/>
    <property type="match status" value="2"/>
</dbReference>
<accession>A0ABV7Z3T1</accession>
<dbReference type="SUPFAM" id="SSF55874">
    <property type="entry name" value="ATPase domain of HSP90 chaperone/DNA topoisomerase II/histidine kinase"/>
    <property type="match status" value="1"/>
</dbReference>
<dbReference type="InterPro" id="IPR003594">
    <property type="entry name" value="HATPase_dom"/>
</dbReference>
<dbReference type="CDD" id="cd00082">
    <property type="entry name" value="HisKA"/>
    <property type="match status" value="1"/>
</dbReference>
<sequence length="755" mass="82562">MGLTAAGPDFGALIQAIPNPVVLVREDGTAAMNPAARSRLRQLGVAEDWRQLFDDDALLEVQQATSDAWRGETSSVSVKLRDVIAPGQVTVAPAGPGHALLHLQVGRDPMETALNLLDTLGLGVTVHGPDSTLLHANDRAQQILGLNLAQLTGRDAMDPRWRAIRPSGEPFPAEERAAMQAILTGQVQRNVAMGVFHPPSEAWRWLRVTAVPRRVPGSTQVRQVTVMFDDVTATQRTAAALRHSERRFRSLVEATAQIVWTASADGYFPPPQPGWEAFTGQTPAEYEGRGWLSAIHPDDRAHTLEAWKTAVESQDVYAVTHRLRRADGAFVPMRVRAVLVRDESGEIEEWIGTHSELRPVGDALPEDAAIQATLEDRVRERTERLAEVTRFSTLLLTAAGEGVFGLDARGVTTFANPSAARLLGYSIERMIGSRQHDLIHHHHADGTPFPVQDCPIHQTLSDGQVRRVESDVFWHAQGHAVPVSYVVTPTHDGQGAVTGAVVMVQDSTERLRAQQDLRAAVLELQRSNHDLEQFASVASHDLQEPLRTIGSYAQLLARRYEGQLDTRATQYLGFMESAVERMRSLILDLLAFARVSQGTTPMRSLALDDVMDKSAQNVEAARLLGGGTVSWETPHTVLGQPSLVTQLLTNLLGNALKFVPPERLPVVRVTSQAQGDMVQISVTDNGIGIGEHDTERVFGIFQRLHSPEEYSGNGMGLSICRRIVEHHGGRLWLESTPGQGSTFHFTLPGAPTDSP</sequence>
<evidence type="ECO:0000256" key="5">
    <source>
        <dbReference type="ARBA" id="ARBA00022777"/>
    </source>
</evidence>
<dbReference type="SMART" id="SM00091">
    <property type="entry name" value="PAS"/>
    <property type="match status" value="4"/>
</dbReference>
<dbReference type="EC" id="2.7.13.3" evidence="2"/>
<keyword evidence="4" id="KW-0808">Transferase</keyword>
<dbReference type="InterPro" id="IPR005467">
    <property type="entry name" value="His_kinase_dom"/>
</dbReference>
<dbReference type="InterPro" id="IPR000014">
    <property type="entry name" value="PAS"/>
</dbReference>
<dbReference type="Pfam" id="PF02518">
    <property type="entry name" value="HATPase_c"/>
    <property type="match status" value="1"/>
</dbReference>